<dbReference type="SMART" id="SM00344">
    <property type="entry name" value="HTH_ASNC"/>
    <property type="match status" value="1"/>
</dbReference>
<keyword evidence="1" id="KW-0805">Transcription regulation</keyword>
<dbReference type="SUPFAM" id="SSF46785">
    <property type="entry name" value="Winged helix' DNA-binding domain"/>
    <property type="match status" value="1"/>
</dbReference>
<evidence type="ECO:0000313" key="5">
    <source>
        <dbReference type="EMBL" id="CAB4364206.1"/>
    </source>
</evidence>
<proteinExistence type="predicted"/>
<organism evidence="6">
    <name type="scientific">freshwater metagenome</name>
    <dbReference type="NCBI Taxonomy" id="449393"/>
    <lineage>
        <taxon>unclassified sequences</taxon>
        <taxon>metagenomes</taxon>
        <taxon>ecological metagenomes</taxon>
    </lineage>
</organism>
<dbReference type="PROSITE" id="PS50956">
    <property type="entry name" value="HTH_ASNC_2"/>
    <property type="match status" value="1"/>
</dbReference>
<dbReference type="GO" id="GO:0043565">
    <property type="term" value="F:sequence-specific DNA binding"/>
    <property type="evidence" value="ECO:0007669"/>
    <property type="project" value="InterPro"/>
</dbReference>
<dbReference type="InterPro" id="IPR019888">
    <property type="entry name" value="Tscrpt_reg_AsnC-like"/>
</dbReference>
<evidence type="ECO:0000256" key="2">
    <source>
        <dbReference type="ARBA" id="ARBA00023125"/>
    </source>
</evidence>
<evidence type="ECO:0000313" key="8">
    <source>
        <dbReference type="EMBL" id="CAB4934363.1"/>
    </source>
</evidence>
<dbReference type="InterPro" id="IPR036388">
    <property type="entry name" value="WH-like_DNA-bd_sf"/>
</dbReference>
<dbReference type="SUPFAM" id="SSF54909">
    <property type="entry name" value="Dimeric alpha+beta barrel"/>
    <property type="match status" value="1"/>
</dbReference>
<dbReference type="EMBL" id="CAFBMT010000008">
    <property type="protein sequence ID" value="CAB4934363.1"/>
    <property type="molecule type" value="Genomic_DNA"/>
</dbReference>
<dbReference type="GO" id="GO:0005829">
    <property type="term" value="C:cytosol"/>
    <property type="evidence" value="ECO:0007669"/>
    <property type="project" value="TreeGrafter"/>
</dbReference>
<dbReference type="Pfam" id="PF13404">
    <property type="entry name" value="HTH_AsnC-type"/>
    <property type="match status" value="1"/>
</dbReference>
<evidence type="ECO:0000313" key="6">
    <source>
        <dbReference type="EMBL" id="CAB4703824.1"/>
    </source>
</evidence>
<dbReference type="EMBL" id="CAFAAV010000060">
    <property type="protein sequence ID" value="CAB4814964.1"/>
    <property type="molecule type" value="Genomic_DNA"/>
</dbReference>
<dbReference type="EMBL" id="CAFBOL010000015">
    <property type="protein sequence ID" value="CAB4982019.1"/>
    <property type="molecule type" value="Genomic_DNA"/>
</dbReference>
<evidence type="ECO:0000313" key="9">
    <source>
        <dbReference type="EMBL" id="CAB4982019.1"/>
    </source>
</evidence>
<dbReference type="InterPro" id="IPR036390">
    <property type="entry name" value="WH_DNA-bd_sf"/>
</dbReference>
<evidence type="ECO:0000256" key="3">
    <source>
        <dbReference type="ARBA" id="ARBA00023163"/>
    </source>
</evidence>
<dbReference type="PRINTS" id="PR00033">
    <property type="entry name" value="HTHASNC"/>
</dbReference>
<accession>A0A6J6Q781</accession>
<dbReference type="InterPro" id="IPR000485">
    <property type="entry name" value="AsnC-type_HTH_dom"/>
</dbReference>
<name>A0A6J6Q781_9ZZZZ</name>
<dbReference type="GO" id="GO:0043200">
    <property type="term" value="P:response to amino acid"/>
    <property type="evidence" value="ECO:0007669"/>
    <property type="project" value="TreeGrafter"/>
</dbReference>
<dbReference type="PANTHER" id="PTHR30154:SF34">
    <property type="entry name" value="TRANSCRIPTIONAL REGULATOR AZLB"/>
    <property type="match status" value="1"/>
</dbReference>
<reference evidence="6" key="1">
    <citation type="submission" date="2020-05" db="EMBL/GenBank/DDBJ databases">
        <authorList>
            <person name="Chiriac C."/>
            <person name="Salcher M."/>
            <person name="Ghai R."/>
            <person name="Kavagutti S V."/>
        </authorList>
    </citation>
    <scope>NUCLEOTIDE SEQUENCE</scope>
</reference>
<dbReference type="Gene3D" id="1.10.10.10">
    <property type="entry name" value="Winged helix-like DNA-binding domain superfamily/Winged helix DNA-binding domain"/>
    <property type="match status" value="1"/>
</dbReference>
<dbReference type="PANTHER" id="PTHR30154">
    <property type="entry name" value="LEUCINE-RESPONSIVE REGULATORY PROTEIN"/>
    <property type="match status" value="1"/>
</dbReference>
<dbReference type="AlphaFoldDB" id="A0A6J6Q781"/>
<dbReference type="Pfam" id="PF01037">
    <property type="entry name" value="AsnC_trans_reg"/>
    <property type="match status" value="1"/>
</dbReference>
<gene>
    <name evidence="6" type="ORF">UFOPK2656_00224</name>
    <name evidence="7" type="ORF">UFOPK3099_00999</name>
    <name evidence="8" type="ORF">UFOPK3651_01695</name>
    <name evidence="9" type="ORF">UFOPK3931_00867</name>
    <name evidence="5" type="ORF">UFOPK4189_01972</name>
</gene>
<feature type="domain" description="HTH asnC-type" evidence="4">
    <location>
        <begin position="10"/>
        <end position="70"/>
    </location>
</feature>
<dbReference type="Gene3D" id="3.30.70.920">
    <property type="match status" value="1"/>
</dbReference>
<evidence type="ECO:0000259" key="4">
    <source>
        <dbReference type="PROSITE" id="PS50956"/>
    </source>
</evidence>
<dbReference type="EMBL" id="CAESGF010000011">
    <property type="protein sequence ID" value="CAB4364206.1"/>
    <property type="molecule type" value="Genomic_DNA"/>
</dbReference>
<protein>
    <submittedName>
        <fullName evidence="6">Unannotated protein</fullName>
    </submittedName>
</protein>
<dbReference type="InterPro" id="IPR011008">
    <property type="entry name" value="Dimeric_a/b-barrel"/>
</dbReference>
<evidence type="ECO:0000313" key="7">
    <source>
        <dbReference type="EMBL" id="CAB4814964.1"/>
    </source>
</evidence>
<dbReference type="EMBL" id="CAEZYF010000001">
    <property type="protein sequence ID" value="CAB4703824.1"/>
    <property type="molecule type" value="Genomic_DNA"/>
</dbReference>
<keyword evidence="2" id="KW-0238">DNA-binding</keyword>
<sequence length="154" mass="17102">MSNERTVTTLDDKDRMIIELLQADGRMPFTKVAAEVGLTEGAIRQRVQRLTDTGVMQIVAVTDPLSLGVRRVAMIGARVAGDAETTALALAEMHEVEYLVATTGRYDLMFEVVADDDAHLLRLLSQLRSRTDIVEAEAFSCLRLFKQTFSWGAR</sequence>
<evidence type="ECO:0000256" key="1">
    <source>
        <dbReference type="ARBA" id="ARBA00023015"/>
    </source>
</evidence>
<keyword evidence="3" id="KW-0804">Transcription</keyword>
<dbReference type="InterPro" id="IPR019887">
    <property type="entry name" value="Tscrpt_reg_AsnC/Lrp_C"/>
</dbReference>